<keyword evidence="10" id="KW-0256">Endoplasmic reticulum</keyword>
<evidence type="ECO:0000256" key="8">
    <source>
        <dbReference type="ARBA" id="ARBA00022692"/>
    </source>
</evidence>
<keyword evidence="11" id="KW-1133">Transmembrane helix</keyword>
<comment type="caution">
    <text evidence="15">The sequence shown here is derived from an EMBL/GenBank/DDBJ whole genome shotgun (WGS) entry which is preliminary data.</text>
</comment>
<name>A0ABR1FWP2_AURAN</name>
<dbReference type="Proteomes" id="UP001363151">
    <property type="component" value="Unassembled WGS sequence"/>
</dbReference>
<keyword evidence="9" id="KW-0319">Glycerol metabolism</keyword>
<keyword evidence="6" id="KW-0444">Lipid biosynthesis</keyword>
<comment type="subcellular location">
    <subcellularLocation>
        <location evidence="1">Endoplasmic reticulum membrane</location>
        <topology evidence="1">Multi-pass membrane protein</topology>
    </subcellularLocation>
</comment>
<evidence type="ECO:0000256" key="2">
    <source>
        <dbReference type="ARBA" id="ARBA00004771"/>
    </source>
</evidence>
<sequence>MQTSAAIAAAAVTMDKDGEHAVALSACALSLWIGMWDWFPSHAIMNEAGLRRAPGAKPAVFAHHPHGVVAINCLAVGSRADCRAVVSDICFQMPFNRQLMQTVGGIGARRETVATEMRRGVDLAVIPGGIDEVVLADPVHERVFLKRRFGFVKLALEHGYDLVPVYHLGESQMYGMLPLQRWGPILRCRLWMTKRFSLPFGFGVGCWYCPVLPRRVPCVSAVGDPVVLPKIDSPTMADVAKYHARYVEALVATYNEHRHLLPAYAGKDLEVW</sequence>
<evidence type="ECO:0000256" key="4">
    <source>
        <dbReference type="ARBA" id="ARBA00005420"/>
    </source>
</evidence>
<evidence type="ECO:0000313" key="15">
    <source>
        <dbReference type="EMBL" id="KAK7240430.1"/>
    </source>
</evidence>
<evidence type="ECO:0000256" key="10">
    <source>
        <dbReference type="ARBA" id="ARBA00022824"/>
    </source>
</evidence>
<evidence type="ECO:0000256" key="14">
    <source>
        <dbReference type="ARBA" id="ARBA00023315"/>
    </source>
</evidence>
<evidence type="ECO:0000256" key="1">
    <source>
        <dbReference type="ARBA" id="ARBA00004477"/>
    </source>
</evidence>
<dbReference type="Pfam" id="PF03982">
    <property type="entry name" value="DAGAT"/>
    <property type="match status" value="1"/>
</dbReference>
<evidence type="ECO:0000256" key="5">
    <source>
        <dbReference type="ARBA" id="ARBA00013244"/>
    </source>
</evidence>
<keyword evidence="13" id="KW-0472">Membrane</keyword>
<organism evidence="15 16">
    <name type="scientific">Aureococcus anophagefferens</name>
    <name type="common">Harmful bloom alga</name>
    <dbReference type="NCBI Taxonomy" id="44056"/>
    <lineage>
        <taxon>Eukaryota</taxon>
        <taxon>Sar</taxon>
        <taxon>Stramenopiles</taxon>
        <taxon>Ochrophyta</taxon>
        <taxon>Pelagophyceae</taxon>
        <taxon>Pelagomonadales</taxon>
        <taxon>Pelagomonadaceae</taxon>
        <taxon>Aureococcus</taxon>
    </lineage>
</organism>
<evidence type="ECO:0000256" key="13">
    <source>
        <dbReference type="ARBA" id="ARBA00023136"/>
    </source>
</evidence>
<evidence type="ECO:0000256" key="9">
    <source>
        <dbReference type="ARBA" id="ARBA00022798"/>
    </source>
</evidence>
<evidence type="ECO:0000256" key="7">
    <source>
        <dbReference type="ARBA" id="ARBA00022679"/>
    </source>
</evidence>
<evidence type="ECO:0000256" key="3">
    <source>
        <dbReference type="ARBA" id="ARBA00005189"/>
    </source>
</evidence>
<keyword evidence="8" id="KW-0812">Transmembrane</keyword>
<dbReference type="PANTHER" id="PTHR12317">
    <property type="entry name" value="DIACYLGLYCEROL O-ACYLTRANSFERASE"/>
    <property type="match status" value="1"/>
</dbReference>
<evidence type="ECO:0000256" key="12">
    <source>
        <dbReference type="ARBA" id="ARBA00023098"/>
    </source>
</evidence>
<comment type="similarity">
    <text evidence="4">Belongs to the diacylglycerol acyltransferase family.</text>
</comment>
<keyword evidence="14" id="KW-0012">Acyltransferase</keyword>
<evidence type="ECO:0000256" key="11">
    <source>
        <dbReference type="ARBA" id="ARBA00022989"/>
    </source>
</evidence>
<evidence type="ECO:0000256" key="6">
    <source>
        <dbReference type="ARBA" id="ARBA00022516"/>
    </source>
</evidence>
<accession>A0ABR1FWP2</accession>
<dbReference type="EC" id="2.3.1.20" evidence="5"/>
<dbReference type="InterPro" id="IPR007130">
    <property type="entry name" value="DAGAT"/>
</dbReference>
<protein>
    <recommendedName>
        <fullName evidence="5">diacylglycerol O-acyltransferase</fullName>
        <ecNumber evidence="5">2.3.1.20</ecNumber>
    </recommendedName>
</protein>
<keyword evidence="12" id="KW-0443">Lipid metabolism</keyword>
<reference evidence="15 16" key="1">
    <citation type="submission" date="2024-03" db="EMBL/GenBank/DDBJ databases">
        <title>Aureococcus anophagefferens CCMP1851 and Kratosvirus quantuckense: Draft genome of a second virus-susceptible host strain in the model system.</title>
        <authorList>
            <person name="Chase E."/>
            <person name="Truchon A.R."/>
            <person name="Schepens W."/>
            <person name="Wilhelm S.W."/>
        </authorList>
    </citation>
    <scope>NUCLEOTIDE SEQUENCE [LARGE SCALE GENOMIC DNA]</scope>
    <source>
        <strain evidence="15 16">CCMP1851</strain>
    </source>
</reference>
<evidence type="ECO:0000313" key="16">
    <source>
        <dbReference type="Proteomes" id="UP001363151"/>
    </source>
</evidence>
<dbReference type="CDD" id="cd07987">
    <property type="entry name" value="LPLAT_MGAT-like"/>
    <property type="match status" value="1"/>
</dbReference>
<proteinExistence type="inferred from homology"/>
<gene>
    <name evidence="15" type="ORF">SO694_00112089</name>
</gene>
<comment type="pathway">
    <text evidence="3">Lipid metabolism.</text>
</comment>
<dbReference type="PANTHER" id="PTHR12317:SF0">
    <property type="entry name" value="ACYLTRANSFERASE"/>
    <property type="match status" value="1"/>
</dbReference>
<keyword evidence="16" id="KW-1185">Reference proteome</keyword>
<keyword evidence="7" id="KW-0808">Transferase</keyword>
<dbReference type="EMBL" id="JBBJCI010000213">
    <property type="protein sequence ID" value="KAK7240430.1"/>
    <property type="molecule type" value="Genomic_DNA"/>
</dbReference>
<comment type="pathway">
    <text evidence="2">Glycerolipid metabolism; triacylglycerol biosynthesis.</text>
</comment>